<dbReference type="InterPro" id="IPR029052">
    <property type="entry name" value="Metallo-depent_PP-like"/>
</dbReference>
<reference evidence="5 6" key="1">
    <citation type="submission" date="2024-03" db="EMBL/GenBank/DDBJ databases">
        <title>Human intestinal bacterial collection.</title>
        <authorList>
            <person name="Pauvert C."/>
            <person name="Hitch T.C.A."/>
            <person name="Clavel T."/>
        </authorList>
    </citation>
    <scope>NUCLEOTIDE SEQUENCE [LARGE SCALE GENOMIC DNA]</scope>
    <source>
        <strain evidence="5 6">CLA-AP-H29</strain>
    </source>
</reference>
<feature type="chain" id="PRO_5045099405" evidence="3">
    <location>
        <begin position="24"/>
        <end position="795"/>
    </location>
</feature>
<gene>
    <name evidence="5" type="ORF">WMO64_16365</name>
</gene>
<dbReference type="EMBL" id="JBBMFK010000041">
    <property type="protein sequence ID" value="MEQ2445028.1"/>
    <property type="molecule type" value="Genomic_DNA"/>
</dbReference>
<name>A0ABV1ECI5_9FIRM</name>
<feature type="domain" description="SLH" evidence="4">
    <location>
        <begin position="144"/>
        <end position="207"/>
    </location>
</feature>
<dbReference type="Pfam" id="PF00395">
    <property type="entry name" value="SLH"/>
    <property type="match status" value="2"/>
</dbReference>
<evidence type="ECO:0000256" key="2">
    <source>
        <dbReference type="ARBA" id="ARBA00022737"/>
    </source>
</evidence>
<dbReference type="SUPFAM" id="SSF55816">
    <property type="entry name" value="5'-nucleotidase (syn. UDP-sugar hydrolase), C-terminal domain"/>
    <property type="match status" value="1"/>
</dbReference>
<dbReference type="Proteomes" id="UP001464378">
    <property type="component" value="Unassembled WGS sequence"/>
</dbReference>
<comment type="caution">
    <text evidence="5">The sequence shown here is derived from an EMBL/GenBank/DDBJ whole genome shotgun (WGS) entry which is preliminary data.</text>
</comment>
<keyword evidence="1 3" id="KW-0732">Signal</keyword>
<dbReference type="RefSeq" id="WP_349232673.1">
    <property type="nucleotide sequence ID" value="NZ_JBBMFK010000041.1"/>
</dbReference>
<dbReference type="Gene3D" id="3.90.780.10">
    <property type="entry name" value="5'-Nucleotidase, C-terminal domain"/>
    <property type="match status" value="1"/>
</dbReference>
<feature type="domain" description="SLH" evidence="4">
    <location>
        <begin position="76"/>
        <end position="139"/>
    </location>
</feature>
<dbReference type="InterPro" id="IPR006179">
    <property type="entry name" value="5_nucleotidase/apyrase"/>
</dbReference>
<accession>A0ABV1ECI5</accession>
<organism evidence="5 6">
    <name type="scientific">Pseudoflavonifractor intestinihominis</name>
    <dbReference type="NCBI Taxonomy" id="3133171"/>
    <lineage>
        <taxon>Bacteria</taxon>
        <taxon>Bacillati</taxon>
        <taxon>Bacillota</taxon>
        <taxon>Clostridia</taxon>
        <taxon>Eubacteriales</taxon>
        <taxon>Oscillospiraceae</taxon>
        <taxon>Pseudoflavonifractor</taxon>
    </lineage>
</organism>
<dbReference type="PANTHER" id="PTHR11575">
    <property type="entry name" value="5'-NUCLEOTIDASE-RELATED"/>
    <property type="match status" value="1"/>
</dbReference>
<sequence>MKRAMSILTAAALLLSLTVSALAAETESLPWYAEAQAYVMKEGIMTAVDGDFQPSGPVTRGVVFQTLYRMAGTPVAPTASFTDTAGTWYADAAGWAEYTGLAAVPDSKLFDGDRLITRGELAAIFYRYGQQVALLTSPEGGPDLTAAPDCADVGSWAADGMKWCLAAGVLSGKPGGLLDPNGTAVRAELAQMLFKLSQVEPLYPDAKQVRLLATSDLHGWFVPWDFALDQANTSGSLTYLATRFGQERAKNKNVVLVDCGDAVQANYVEYFIDHDSNPMIAAMNALDYDLWTWGNHEYNFDLARRAKLAAQFDGAVLSGNVYLKGTDKRYMPATTVVERDGVRLGFIGLTTPLIQEFEAGKGTLDQVDVHNPIGETKLAIQELKAQNVDAIIGVFHMGLDRENDVEGSSVSDIANAFPELDVIVAGHAHQLVPSRTVNGVLITEPQNYAKIYSAVDLTLAPDGDGYKVVSKRACAIPAGHEEDQAMVERMAPYKTELSGYVNTPIGTLINSDLNGTDKIKGISAGYTEATGIWNLLFSAAMHYSGAQAVILNTDYENAGFPVGDVSIKSISSSYSYSGGEITVYKVTGRDLKALLEYSAQYFNQIKPGDLTVSYNPERRQSKYSTNNIGGGITYCLDLTQEAGSRVKDLCLITDYHEDGTPVLDDKGMPKTTPITDDMEILLGTNSYSMNKWLGKGGCLAGRQLEIVFSSSEKWGDDGTVRALAIRYIKEALKGTVDGDAFNYDNWHLYTGIDETSPAYLKAVELINNGTLTLPALENGRTNVRSITEADVAPYL</sequence>
<evidence type="ECO:0000256" key="1">
    <source>
        <dbReference type="ARBA" id="ARBA00022729"/>
    </source>
</evidence>
<dbReference type="Gene3D" id="3.60.21.10">
    <property type="match status" value="1"/>
</dbReference>
<evidence type="ECO:0000256" key="3">
    <source>
        <dbReference type="SAM" id="SignalP"/>
    </source>
</evidence>
<proteinExistence type="predicted"/>
<evidence type="ECO:0000313" key="5">
    <source>
        <dbReference type="EMBL" id="MEQ2445028.1"/>
    </source>
</evidence>
<feature type="signal peptide" evidence="3">
    <location>
        <begin position="1"/>
        <end position="23"/>
    </location>
</feature>
<dbReference type="PROSITE" id="PS51272">
    <property type="entry name" value="SLH"/>
    <property type="match status" value="2"/>
</dbReference>
<protein>
    <submittedName>
        <fullName evidence="5">S-layer homology domain-containing protein</fullName>
    </submittedName>
</protein>
<evidence type="ECO:0000259" key="4">
    <source>
        <dbReference type="PROSITE" id="PS51272"/>
    </source>
</evidence>
<dbReference type="Pfam" id="PF00149">
    <property type="entry name" value="Metallophos"/>
    <property type="match status" value="1"/>
</dbReference>
<dbReference type="InterPro" id="IPR036907">
    <property type="entry name" value="5'-Nucleotdase_C_sf"/>
</dbReference>
<dbReference type="PANTHER" id="PTHR11575:SF6">
    <property type="entry name" value="2',3'-CYCLIC-NUCLEOTIDE 2'-PHOSPHODIESTERASE_3'-NUCLEOTIDASE"/>
    <property type="match status" value="1"/>
</dbReference>
<dbReference type="InterPro" id="IPR004843">
    <property type="entry name" value="Calcineurin-like_PHP"/>
</dbReference>
<dbReference type="SUPFAM" id="SSF56300">
    <property type="entry name" value="Metallo-dependent phosphatases"/>
    <property type="match status" value="1"/>
</dbReference>
<keyword evidence="6" id="KW-1185">Reference proteome</keyword>
<dbReference type="Pfam" id="PF02872">
    <property type="entry name" value="5_nucleotid_C"/>
    <property type="match status" value="1"/>
</dbReference>
<keyword evidence="2" id="KW-0677">Repeat</keyword>
<dbReference type="InterPro" id="IPR001119">
    <property type="entry name" value="SLH_dom"/>
</dbReference>
<dbReference type="PRINTS" id="PR01607">
    <property type="entry name" value="APYRASEFAMLY"/>
</dbReference>
<evidence type="ECO:0000313" key="6">
    <source>
        <dbReference type="Proteomes" id="UP001464378"/>
    </source>
</evidence>
<dbReference type="InterPro" id="IPR008334">
    <property type="entry name" value="5'-Nucleotdase_C"/>
</dbReference>